<protein>
    <submittedName>
        <fullName evidence="1">Uncharacterized protein</fullName>
    </submittedName>
</protein>
<evidence type="ECO:0000313" key="1">
    <source>
        <dbReference type="EMBL" id="GFR22651.1"/>
    </source>
</evidence>
<keyword evidence="2" id="KW-1185">Reference proteome</keyword>
<dbReference type="AlphaFoldDB" id="A0A8X6HEW9"/>
<gene>
    <name evidence="1" type="ORF">TNCT_528771</name>
</gene>
<organism evidence="1 2">
    <name type="scientific">Trichonephila clavata</name>
    <name type="common">Joro spider</name>
    <name type="synonym">Nephila clavata</name>
    <dbReference type="NCBI Taxonomy" id="2740835"/>
    <lineage>
        <taxon>Eukaryota</taxon>
        <taxon>Metazoa</taxon>
        <taxon>Ecdysozoa</taxon>
        <taxon>Arthropoda</taxon>
        <taxon>Chelicerata</taxon>
        <taxon>Arachnida</taxon>
        <taxon>Araneae</taxon>
        <taxon>Araneomorphae</taxon>
        <taxon>Entelegynae</taxon>
        <taxon>Araneoidea</taxon>
        <taxon>Nephilidae</taxon>
        <taxon>Trichonephila</taxon>
    </lineage>
</organism>
<reference evidence="1" key="1">
    <citation type="submission" date="2020-07" db="EMBL/GenBank/DDBJ databases">
        <title>Multicomponent nature underlies the extraordinary mechanical properties of spider dragline silk.</title>
        <authorList>
            <person name="Kono N."/>
            <person name="Nakamura H."/>
            <person name="Mori M."/>
            <person name="Yoshida Y."/>
            <person name="Ohtoshi R."/>
            <person name="Malay A.D."/>
            <person name="Moran D.A.P."/>
            <person name="Tomita M."/>
            <person name="Numata K."/>
            <person name="Arakawa K."/>
        </authorList>
    </citation>
    <scope>NUCLEOTIDE SEQUENCE</scope>
</reference>
<sequence length="73" mass="8283">MGLAMPCRMITPSLNMPDRLHRVASRNLIKVAQQRSAVMVWSRSKMITPHESQNMVAITLPAQGVTLNLLFHW</sequence>
<comment type="caution">
    <text evidence="1">The sequence shown here is derived from an EMBL/GenBank/DDBJ whole genome shotgun (WGS) entry which is preliminary data.</text>
</comment>
<dbReference type="Proteomes" id="UP000887116">
    <property type="component" value="Unassembled WGS sequence"/>
</dbReference>
<proteinExistence type="predicted"/>
<accession>A0A8X6HEW9</accession>
<dbReference type="EMBL" id="BMAO01018324">
    <property type="protein sequence ID" value="GFR22651.1"/>
    <property type="molecule type" value="Genomic_DNA"/>
</dbReference>
<name>A0A8X6HEW9_TRICU</name>
<evidence type="ECO:0000313" key="2">
    <source>
        <dbReference type="Proteomes" id="UP000887116"/>
    </source>
</evidence>